<sequence length="326" mass="36492">MNLNDMFTVTSLTESINKLPVEPHLLESMGLFSEKGVTTTSVLLEERNGRLSLVPTASRNDEPAPLKHPKRVRRTLEVPHLPQSGQLLPSALQNIAPFGRETVQNQQARVINDELTRLKSNLNATKEWHRVGALRGKVLDHDGSVLYDLYEEFDVTKKTLPIPFDVADTKVITHCLNAKRHVESKLQGVMASGYRALCGPDFYDALTTHPNVEKAFANWQAAQDRLAGDNRAGFSYGGIDFKEYNVDVSGHKFIPDNVASLFPLSKGIFRTYNAPANYNQTVNTVGKPYYAKAERRKFDKGWDLESQANPLTLCFLPETLVELVII</sequence>
<name>A0A450WGT5_9GAMM</name>
<reference evidence="1" key="1">
    <citation type="submission" date="2019-02" db="EMBL/GenBank/DDBJ databases">
        <authorList>
            <person name="Gruber-Vodicka R. H."/>
            <person name="Seah K. B. B."/>
        </authorList>
    </citation>
    <scope>NUCLEOTIDE SEQUENCE</scope>
    <source>
        <strain evidence="1">BECK_BY7</strain>
    </source>
</reference>
<protein>
    <submittedName>
        <fullName evidence="1">Phage major capsid protein E</fullName>
    </submittedName>
</protein>
<dbReference type="InterPro" id="IPR005564">
    <property type="entry name" value="Major_capsid_GpE"/>
</dbReference>
<organism evidence="1">
    <name type="scientific">Candidatus Kentrum sp. LFY</name>
    <dbReference type="NCBI Taxonomy" id="2126342"/>
    <lineage>
        <taxon>Bacteria</taxon>
        <taxon>Pseudomonadati</taxon>
        <taxon>Pseudomonadota</taxon>
        <taxon>Gammaproteobacteria</taxon>
        <taxon>Candidatus Kentrum</taxon>
    </lineage>
</organism>
<gene>
    <name evidence="1" type="ORF">BECKLFY1418C_GA0070996_102222</name>
</gene>
<accession>A0A450WGT5</accession>
<evidence type="ECO:0000313" key="1">
    <source>
        <dbReference type="EMBL" id="VFK16260.1"/>
    </source>
</evidence>
<dbReference type="EMBL" id="CAADFN010000022">
    <property type="protein sequence ID" value="VFK16260.1"/>
    <property type="molecule type" value="Genomic_DNA"/>
</dbReference>
<dbReference type="AlphaFoldDB" id="A0A450WGT5"/>
<proteinExistence type="predicted"/>
<dbReference type="Pfam" id="PF03864">
    <property type="entry name" value="Phage_cap_E"/>
    <property type="match status" value="1"/>
</dbReference>